<dbReference type="EMBL" id="BMKK01000007">
    <property type="protein sequence ID" value="GGD67297.1"/>
    <property type="molecule type" value="Genomic_DNA"/>
</dbReference>
<evidence type="ECO:0000256" key="1">
    <source>
        <dbReference type="SAM" id="SignalP"/>
    </source>
</evidence>
<proteinExistence type="predicted"/>
<reference evidence="2" key="2">
    <citation type="submission" date="2020-09" db="EMBL/GenBank/DDBJ databases">
        <authorList>
            <person name="Sun Q."/>
            <person name="Zhou Y."/>
        </authorList>
    </citation>
    <scope>NUCLEOTIDE SEQUENCE</scope>
    <source>
        <strain evidence="2">CGMCC 1.15958</strain>
    </source>
</reference>
<evidence type="ECO:0000313" key="3">
    <source>
        <dbReference type="Proteomes" id="UP000609064"/>
    </source>
</evidence>
<evidence type="ECO:0008006" key="4">
    <source>
        <dbReference type="Google" id="ProtNLM"/>
    </source>
</evidence>
<accession>A0A917DU38</accession>
<keyword evidence="1" id="KW-0732">Signal</keyword>
<comment type="caution">
    <text evidence="2">The sequence shown here is derived from an EMBL/GenBank/DDBJ whole genome shotgun (WGS) entry which is preliminary data.</text>
</comment>
<name>A0A917DU38_9BACT</name>
<gene>
    <name evidence="2" type="ORF">GCM10011514_34220</name>
</gene>
<dbReference type="AlphaFoldDB" id="A0A917DU38"/>
<sequence>MKTSYRLLAAITVSTALLFACEKNQDLTPAVGNAQKSAIQTHTDLSSDESLKNISPDKVLAVGCEIYSLVLAGNSGTPHIGGLDSYLVNVDMVTGNTTAASQIMIGAVAVKSVTGITKAPTSATTPPTIFGVTGINSNFPGRLLKINPATGAAVNVGPTMIGNNQIYLQDIEYCLANNRYYAIVEGTNRIVSSLNGLSWVNVPTVIPTSVQLNGLTFRTVGNITRVWVIAGAGNTFCGANFGNMWELALNGTLISTNNYNAANVLWTNKELGLDFNANTGCVPRNFVVGSAMGILSNNLTLCPALPTLIGAGQIKPTYDYAKK</sequence>
<dbReference type="Proteomes" id="UP000609064">
    <property type="component" value="Unassembled WGS sequence"/>
</dbReference>
<feature type="signal peptide" evidence="1">
    <location>
        <begin position="1"/>
        <end position="20"/>
    </location>
</feature>
<feature type="chain" id="PRO_5037241318" description="DUF3494 domain-containing protein" evidence="1">
    <location>
        <begin position="21"/>
        <end position="323"/>
    </location>
</feature>
<reference evidence="2" key="1">
    <citation type="journal article" date="2014" name="Int. J. Syst. Evol. Microbiol.">
        <title>Complete genome sequence of Corynebacterium casei LMG S-19264T (=DSM 44701T), isolated from a smear-ripened cheese.</title>
        <authorList>
            <consortium name="US DOE Joint Genome Institute (JGI-PGF)"/>
            <person name="Walter F."/>
            <person name="Albersmeier A."/>
            <person name="Kalinowski J."/>
            <person name="Ruckert C."/>
        </authorList>
    </citation>
    <scope>NUCLEOTIDE SEQUENCE</scope>
    <source>
        <strain evidence="2">CGMCC 1.15958</strain>
    </source>
</reference>
<keyword evidence="3" id="KW-1185">Reference proteome</keyword>
<protein>
    <recommendedName>
        <fullName evidence="4">DUF3494 domain-containing protein</fullName>
    </recommendedName>
</protein>
<dbReference type="RefSeq" id="WP_188767675.1">
    <property type="nucleotide sequence ID" value="NZ_BMKK01000007.1"/>
</dbReference>
<organism evidence="2 3">
    <name type="scientific">Emticicia aquatilis</name>
    <dbReference type="NCBI Taxonomy" id="1537369"/>
    <lineage>
        <taxon>Bacteria</taxon>
        <taxon>Pseudomonadati</taxon>
        <taxon>Bacteroidota</taxon>
        <taxon>Cytophagia</taxon>
        <taxon>Cytophagales</taxon>
        <taxon>Leadbetterellaceae</taxon>
        <taxon>Emticicia</taxon>
    </lineage>
</organism>
<dbReference type="PROSITE" id="PS51257">
    <property type="entry name" value="PROKAR_LIPOPROTEIN"/>
    <property type="match status" value="1"/>
</dbReference>
<evidence type="ECO:0000313" key="2">
    <source>
        <dbReference type="EMBL" id="GGD67297.1"/>
    </source>
</evidence>